<feature type="domain" description="Cyclic nucleotide-binding" evidence="4">
    <location>
        <begin position="15"/>
        <end position="117"/>
    </location>
</feature>
<dbReference type="OrthoDB" id="667966at2"/>
<evidence type="ECO:0000256" key="3">
    <source>
        <dbReference type="ARBA" id="ARBA00023163"/>
    </source>
</evidence>
<dbReference type="RefSeq" id="WP_127823029.1">
    <property type="nucleotide sequence ID" value="NZ_RQSM01000003.1"/>
</dbReference>
<dbReference type="AlphaFoldDB" id="A0A437U913"/>
<evidence type="ECO:0000256" key="2">
    <source>
        <dbReference type="ARBA" id="ARBA00023125"/>
    </source>
</evidence>
<keyword evidence="1" id="KW-0805">Transcription regulation</keyword>
<evidence type="ECO:0000256" key="1">
    <source>
        <dbReference type="ARBA" id="ARBA00023015"/>
    </source>
</evidence>
<dbReference type="PRINTS" id="PR00034">
    <property type="entry name" value="HTHCRP"/>
</dbReference>
<keyword evidence="2" id="KW-0238">DNA-binding</keyword>
<organism evidence="6 7">
    <name type="scientific">Flavobacterium columnare</name>
    <dbReference type="NCBI Taxonomy" id="996"/>
    <lineage>
        <taxon>Bacteria</taxon>
        <taxon>Pseudomonadati</taxon>
        <taxon>Bacteroidota</taxon>
        <taxon>Flavobacteriia</taxon>
        <taxon>Flavobacteriales</taxon>
        <taxon>Flavobacteriaceae</taxon>
        <taxon>Flavobacterium</taxon>
    </lineage>
</organism>
<dbReference type="PROSITE" id="PS51063">
    <property type="entry name" value="HTH_CRP_2"/>
    <property type="match status" value="1"/>
</dbReference>
<feature type="domain" description="HTH crp-type" evidence="5">
    <location>
        <begin position="131"/>
        <end position="195"/>
    </location>
</feature>
<accession>A0A437U913</accession>
<dbReference type="Gene3D" id="2.60.120.10">
    <property type="entry name" value="Jelly Rolls"/>
    <property type="match status" value="1"/>
</dbReference>
<evidence type="ECO:0000313" key="7">
    <source>
        <dbReference type="Proteomes" id="UP000288951"/>
    </source>
</evidence>
<dbReference type="SMART" id="SM00100">
    <property type="entry name" value="cNMP"/>
    <property type="match status" value="1"/>
</dbReference>
<dbReference type="SUPFAM" id="SSF51206">
    <property type="entry name" value="cAMP-binding domain-like"/>
    <property type="match status" value="1"/>
</dbReference>
<dbReference type="InterPro" id="IPR018490">
    <property type="entry name" value="cNMP-bd_dom_sf"/>
</dbReference>
<dbReference type="SUPFAM" id="SSF46785">
    <property type="entry name" value="Winged helix' DNA-binding domain"/>
    <property type="match status" value="1"/>
</dbReference>
<dbReference type="GO" id="GO:0003700">
    <property type="term" value="F:DNA-binding transcription factor activity"/>
    <property type="evidence" value="ECO:0007669"/>
    <property type="project" value="TreeGrafter"/>
</dbReference>
<dbReference type="InterPro" id="IPR000595">
    <property type="entry name" value="cNMP-bd_dom"/>
</dbReference>
<dbReference type="InterPro" id="IPR050397">
    <property type="entry name" value="Env_Response_Regulators"/>
</dbReference>
<evidence type="ECO:0000313" key="6">
    <source>
        <dbReference type="EMBL" id="RVU90085.1"/>
    </source>
</evidence>
<proteinExistence type="predicted"/>
<dbReference type="CDD" id="cd00038">
    <property type="entry name" value="CAP_ED"/>
    <property type="match status" value="1"/>
</dbReference>
<dbReference type="Proteomes" id="UP000288951">
    <property type="component" value="Unassembled WGS sequence"/>
</dbReference>
<dbReference type="PANTHER" id="PTHR24567:SF28">
    <property type="entry name" value="LISTERIOLYSIN REGULATORY PROTEIN"/>
    <property type="match status" value="1"/>
</dbReference>
<evidence type="ECO:0000259" key="4">
    <source>
        <dbReference type="PROSITE" id="PS50042"/>
    </source>
</evidence>
<comment type="caution">
    <text evidence="6">The sequence shown here is derived from an EMBL/GenBank/DDBJ whole genome shotgun (WGS) entry which is preliminary data.</text>
</comment>
<dbReference type="PANTHER" id="PTHR24567">
    <property type="entry name" value="CRP FAMILY TRANSCRIPTIONAL REGULATORY PROTEIN"/>
    <property type="match status" value="1"/>
</dbReference>
<keyword evidence="7" id="KW-1185">Reference proteome</keyword>
<dbReference type="InterPro" id="IPR036390">
    <property type="entry name" value="WH_DNA-bd_sf"/>
</dbReference>
<dbReference type="GO" id="GO:0005829">
    <property type="term" value="C:cytosol"/>
    <property type="evidence" value="ECO:0007669"/>
    <property type="project" value="TreeGrafter"/>
</dbReference>
<dbReference type="Pfam" id="PF13545">
    <property type="entry name" value="HTH_Crp_2"/>
    <property type="match status" value="1"/>
</dbReference>
<protein>
    <submittedName>
        <fullName evidence="6">Crp/Fnr family transcriptional regulator</fullName>
    </submittedName>
</protein>
<dbReference type="InterPro" id="IPR012318">
    <property type="entry name" value="HTH_CRP"/>
</dbReference>
<keyword evidence="3" id="KW-0804">Transcription</keyword>
<dbReference type="GO" id="GO:0003677">
    <property type="term" value="F:DNA binding"/>
    <property type="evidence" value="ECO:0007669"/>
    <property type="project" value="UniProtKB-KW"/>
</dbReference>
<sequence length="195" mass="22670">MIKYYDEFIKHGAIEKKLKKNEVIFNEGESALFFYLIVDGTIRMFNRNEEGKEFVQGYFSSGQSFGEPPLFIDENYPTTAACMKDSIVLKLSKNKFFKMLEDLPELQTLFIKILSKRIIGKAKSSKDIINQNTEQKIISFLMIQKPEDIQEKIFIPFTRQEIANFTGLRVETVIRACSKLKKTGVIDIINHKIYF</sequence>
<dbReference type="PROSITE" id="PS50042">
    <property type="entry name" value="CNMP_BINDING_3"/>
    <property type="match status" value="1"/>
</dbReference>
<dbReference type="InterPro" id="IPR014710">
    <property type="entry name" value="RmlC-like_jellyroll"/>
</dbReference>
<gene>
    <name evidence="6" type="ORF">EH230_03775</name>
</gene>
<dbReference type="Pfam" id="PF00027">
    <property type="entry name" value="cNMP_binding"/>
    <property type="match status" value="1"/>
</dbReference>
<evidence type="ECO:0000259" key="5">
    <source>
        <dbReference type="PROSITE" id="PS51063"/>
    </source>
</evidence>
<reference evidence="6" key="1">
    <citation type="submission" date="2018-12" db="EMBL/GenBank/DDBJ databases">
        <title>Draft genome sequence of Flaovobacterium columnare ARS1 isolated from channel catfish in Alabama.</title>
        <authorList>
            <person name="Cai W."/>
            <person name="Arias C."/>
        </authorList>
    </citation>
    <scope>NUCLEOTIDE SEQUENCE [LARGE SCALE GENOMIC DNA]</scope>
    <source>
        <strain evidence="6">ARS1</strain>
    </source>
</reference>
<name>A0A437U913_9FLAO</name>
<dbReference type="EMBL" id="RQSM01000003">
    <property type="protein sequence ID" value="RVU90085.1"/>
    <property type="molecule type" value="Genomic_DNA"/>
</dbReference>